<reference evidence="1" key="2">
    <citation type="submission" date="2023-10" db="EMBL/GenBank/DDBJ databases">
        <authorList>
            <person name="Khurajog B."/>
        </authorList>
    </citation>
    <scope>NUCLEOTIDE SEQUENCE</scope>
    <source>
        <strain evidence="1">BF14</strain>
    </source>
</reference>
<comment type="caution">
    <text evidence="1">The sequence shown here is derived from an EMBL/GenBank/DDBJ whole genome shotgun (WGS) entry which is preliminary data.</text>
</comment>
<reference evidence="1" key="1">
    <citation type="journal article" date="2023" name="PeerJ">
        <title>Selection and evaluation of lactic acid bacteria from chicken feces in Thailand as potential probiotics.</title>
        <authorList>
            <person name="Khurajog B."/>
            <person name="Disastra Y."/>
            <person name="Lawwyne L.D."/>
            <person name="Sirichokchatchawan W."/>
            <person name="Niyomtham W."/>
            <person name="Yindee J."/>
            <person name="Hampson D.J."/>
            <person name="Prapasarakul N."/>
        </authorList>
    </citation>
    <scope>NUCLEOTIDE SEQUENCE</scope>
    <source>
        <strain evidence="1">BF14</strain>
    </source>
</reference>
<protein>
    <submittedName>
        <fullName evidence="1">Phage tail protein</fullName>
    </submittedName>
</protein>
<accession>A0AAW8YMI6</accession>
<dbReference type="AlphaFoldDB" id="A0AAW8YMI6"/>
<dbReference type="EMBL" id="JAWJAX010000003">
    <property type="protein sequence ID" value="MDV2911028.1"/>
    <property type="molecule type" value="Genomic_DNA"/>
</dbReference>
<dbReference type="NCBIfam" id="TIGR01603">
    <property type="entry name" value="maj_tail_phi13"/>
    <property type="match status" value="1"/>
</dbReference>
<dbReference type="InterPro" id="IPR006724">
    <property type="entry name" value="Phage_TTP"/>
</dbReference>
<evidence type="ECO:0000313" key="2">
    <source>
        <dbReference type="Proteomes" id="UP001280415"/>
    </source>
</evidence>
<sequence length="200" mass="21541">MFVGYKRLKYQKFNEDGTKKGDLVIIEGNRHQGGTTTAEISGLTKDATKVAASNIEYYIARGGVGDVKVQLGILDLPEDEADALSGFRVDDNGISYAGEDTMPPLTAIELESKEDTGEVALVGFYTGTFARDKINFETLDSSKTFTPEAETWNYTPGASTATATNGEVMQKFIGDAKTDADAIKIFEDQLFNPAGSNPGK</sequence>
<dbReference type="Proteomes" id="UP001280415">
    <property type="component" value="Unassembled WGS sequence"/>
</dbReference>
<dbReference type="InterPro" id="IPR006490">
    <property type="entry name" value="Maj_tail_phi13"/>
</dbReference>
<evidence type="ECO:0000313" key="1">
    <source>
        <dbReference type="EMBL" id="MDV2911028.1"/>
    </source>
</evidence>
<dbReference type="Pfam" id="PF04630">
    <property type="entry name" value="Phage_TTP_1"/>
    <property type="match status" value="1"/>
</dbReference>
<dbReference type="RefSeq" id="WP_317052045.1">
    <property type="nucleotide sequence ID" value="NZ_CP140878.1"/>
</dbReference>
<name>A0AAW8YMI6_PEDAC</name>
<gene>
    <name evidence="1" type="ORF">R0H03_04000</name>
</gene>
<proteinExistence type="predicted"/>
<organism evidence="1 2">
    <name type="scientific">Pediococcus acidilactici</name>
    <dbReference type="NCBI Taxonomy" id="1254"/>
    <lineage>
        <taxon>Bacteria</taxon>
        <taxon>Bacillati</taxon>
        <taxon>Bacillota</taxon>
        <taxon>Bacilli</taxon>
        <taxon>Lactobacillales</taxon>
        <taxon>Lactobacillaceae</taxon>
        <taxon>Pediococcus</taxon>
        <taxon>Pediococcus acidilactici group</taxon>
    </lineage>
</organism>